<feature type="region of interest" description="Disordered" evidence="1">
    <location>
        <begin position="1"/>
        <end position="35"/>
    </location>
</feature>
<accession>A0A4Z2EQF2</accession>
<keyword evidence="3" id="KW-1185">Reference proteome</keyword>
<evidence type="ECO:0000256" key="1">
    <source>
        <dbReference type="SAM" id="MobiDB-lite"/>
    </source>
</evidence>
<reference evidence="2 3" key="1">
    <citation type="submission" date="2019-03" db="EMBL/GenBank/DDBJ databases">
        <title>First draft genome of Liparis tanakae, snailfish: a comprehensive survey of snailfish specific genes.</title>
        <authorList>
            <person name="Kim W."/>
            <person name="Song I."/>
            <person name="Jeong J.-H."/>
            <person name="Kim D."/>
            <person name="Kim S."/>
            <person name="Ryu S."/>
            <person name="Song J.Y."/>
            <person name="Lee S.K."/>
        </authorList>
    </citation>
    <scope>NUCLEOTIDE SEQUENCE [LARGE SCALE GENOMIC DNA]</scope>
    <source>
        <tissue evidence="2">Muscle</tissue>
    </source>
</reference>
<dbReference type="Proteomes" id="UP000314294">
    <property type="component" value="Unassembled WGS sequence"/>
</dbReference>
<feature type="compositionally biased region" description="Acidic residues" evidence="1">
    <location>
        <begin position="21"/>
        <end position="30"/>
    </location>
</feature>
<dbReference type="AlphaFoldDB" id="A0A4Z2EQF2"/>
<organism evidence="2 3">
    <name type="scientific">Liparis tanakae</name>
    <name type="common">Tanaka's snailfish</name>
    <dbReference type="NCBI Taxonomy" id="230148"/>
    <lineage>
        <taxon>Eukaryota</taxon>
        <taxon>Metazoa</taxon>
        <taxon>Chordata</taxon>
        <taxon>Craniata</taxon>
        <taxon>Vertebrata</taxon>
        <taxon>Euteleostomi</taxon>
        <taxon>Actinopterygii</taxon>
        <taxon>Neopterygii</taxon>
        <taxon>Teleostei</taxon>
        <taxon>Neoteleostei</taxon>
        <taxon>Acanthomorphata</taxon>
        <taxon>Eupercaria</taxon>
        <taxon>Perciformes</taxon>
        <taxon>Cottioidei</taxon>
        <taxon>Cottales</taxon>
        <taxon>Liparidae</taxon>
        <taxon>Liparis</taxon>
    </lineage>
</organism>
<evidence type="ECO:0000313" key="3">
    <source>
        <dbReference type="Proteomes" id="UP000314294"/>
    </source>
</evidence>
<evidence type="ECO:0000313" key="2">
    <source>
        <dbReference type="EMBL" id="TNN30840.1"/>
    </source>
</evidence>
<protein>
    <submittedName>
        <fullName evidence="2">Uncharacterized protein</fullName>
    </submittedName>
</protein>
<gene>
    <name evidence="2" type="ORF">EYF80_059007</name>
</gene>
<name>A0A4Z2EQF2_9TELE</name>
<sequence length="198" mass="21333">MKAARGGAPRVGGCRGRGREDEEEEEEEEEERAHAKALSLGPVCIRFSCSRGDRHVSVSRWHLRRGEEGEDEEGRGKMRTGALTPLYGALERADQCRGGELRGDAANPPSPVNTSFVRVRVNTPELRTALEVFSVSSSITTALQNNGGMFRPVAIPQPLSDGGAELRDNPGSALSAATDPISISRLIRAAPDKRAVME</sequence>
<comment type="caution">
    <text evidence="2">The sequence shown here is derived from an EMBL/GenBank/DDBJ whole genome shotgun (WGS) entry which is preliminary data.</text>
</comment>
<proteinExistence type="predicted"/>
<dbReference type="EMBL" id="SRLO01004063">
    <property type="protein sequence ID" value="TNN30840.1"/>
    <property type="molecule type" value="Genomic_DNA"/>
</dbReference>